<evidence type="ECO:0000313" key="1">
    <source>
        <dbReference type="EMBL" id="BCJ64124.1"/>
    </source>
</evidence>
<dbReference type="AlphaFoldDB" id="A0A810MU60"/>
<dbReference type="KEGG" id="pry:Prubr_11450"/>
<sequence>MATDSPRASSVWTEMPFMRGPIGAERLRAWLPTQRTNRTRATNRRERVLAHDWARTRLCQILQLTDARKWNGYVPPGVDEHGRPVRDERRHALIELLRDVQAADEQAAGSTE</sequence>
<reference evidence="1" key="1">
    <citation type="submission" date="2020-08" db="EMBL/GenBank/DDBJ databases">
        <title>Whole genome shotgun sequence of Polymorphospora rubra NBRC 101157.</title>
        <authorList>
            <person name="Komaki H."/>
            <person name="Tamura T."/>
        </authorList>
    </citation>
    <scope>NUCLEOTIDE SEQUENCE</scope>
    <source>
        <strain evidence="1">NBRC 101157</strain>
    </source>
</reference>
<dbReference type="Proteomes" id="UP000680866">
    <property type="component" value="Chromosome"/>
</dbReference>
<keyword evidence="2" id="KW-1185">Reference proteome</keyword>
<gene>
    <name evidence="1" type="ORF">Prubr_11450</name>
</gene>
<protein>
    <submittedName>
        <fullName evidence="1">Uncharacterized protein</fullName>
    </submittedName>
</protein>
<evidence type="ECO:0000313" key="2">
    <source>
        <dbReference type="Proteomes" id="UP000680866"/>
    </source>
</evidence>
<accession>A0A810MU60</accession>
<organism evidence="1 2">
    <name type="scientific">Polymorphospora rubra</name>
    <dbReference type="NCBI Taxonomy" id="338584"/>
    <lineage>
        <taxon>Bacteria</taxon>
        <taxon>Bacillati</taxon>
        <taxon>Actinomycetota</taxon>
        <taxon>Actinomycetes</taxon>
        <taxon>Micromonosporales</taxon>
        <taxon>Micromonosporaceae</taxon>
        <taxon>Polymorphospora</taxon>
    </lineage>
</organism>
<name>A0A810MU60_9ACTN</name>
<proteinExistence type="predicted"/>
<dbReference type="EMBL" id="AP023359">
    <property type="protein sequence ID" value="BCJ64124.1"/>
    <property type="molecule type" value="Genomic_DNA"/>
</dbReference>